<dbReference type="GO" id="GO:0005975">
    <property type="term" value="P:carbohydrate metabolic process"/>
    <property type="evidence" value="ECO:0007669"/>
    <property type="project" value="UniProtKB-ARBA"/>
</dbReference>
<comment type="similarity">
    <text evidence="3">Belongs to the glycosyl hydrolase 84 family.</text>
</comment>
<dbReference type="InterPro" id="IPR049019">
    <property type="entry name" value="NagJ-like_helical"/>
</dbReference>
<sequence length="1778" mass="195186">MRKKKQMMQVLLALAMASGTLGNGIVSIQAAGNRVNFALDKTVTASHDDGNLPSKAVDGDLSTRWGTDPYGSNQWLNVDLEKTEQVDEFRIASENNDAQKIRKFKIEGSVDGEQYTLLYDGEDRPEGYDLDFTVTLDEPVACRYVRITVESLISGAYPSVSLREFEVIGYEAEEVSAVKAALEALSLPTKVYHGFDVPLQDEEQQVSFTWEPLNDAVSVTEGHVSVNTPDTMQSGLRVTATRGTYSQTQEFRFTVYGEAGGEYDVYPQVHDMEKQDQVLQMSEEVFLNAGSGVDAYVQDYAKDILSEYQFTLADASTEGSVQLCLGIAGSGDAADRYFESIDYDQAASTDVADGYVLNVSAEDQMIVILGHDASGVFNGLSTLSQMMEGSRTNINEVRIADAPDTQFRGIVEGFYGEYSHKERLDLISYIGKLKMNTYIYGAKSDAYHRGQWRDLYPEDKLAQIRELVECGKKNNVELVWTAHVGGNIDMGSEEDYQAVVKKFDQLYEAGVRQFGLFYDDAGSDNTYLTEFINRLNREYIHQKEGVKNLIVCPQHYNKNQANDAYFAKLAAFDEDVQIMWTGDAVISEVDPEMMDYIESKINRPAYIWWNYPVNDLGMGDMLLVGETVGLSTEMDKMVGLTSNPMLQAQASKFSLFSIADYSWNIKDYDQHASWEAAVDYIIEDDTYAEAFRLFAANNNQSVTELKDIAVESEYLIDDFNDFRSAFYSGADISEKAEALKGEFKKIEDACALLRTYENTDLVAQITPWMDKLQAYAEAAQGVMDNLAYMNGHDLHDDAVFRQVKTAYEEGQQVLGSISGKWSGRREIIPFLQEMQRAIYQQLQQAAGLEDVTRTLTNYRNGAYLMSTYDEMLDGSAATYARFDEAEKAGKWVGVDLGVKKEIDSLQILVGTNEEDTAVASGYEVQISDDGINWTAIETTREGNCIRNANSEEARFVRYYVTEGCQSNAAIREFTVNSIDRSIYTNAERYADAAVSESTGDIRIDSIEDFTLEPGEYIGLQFAKTKKLAGITADEGLSVETSTDGVHWSAYEGGSVNARFARLINHGEETWDQPLQQFVLLLSDAVVPQNMSVEEIGLTTWSGSAAQIVDGNRGTYHWTRDQQVDNGYIVDMKENIVLHDVTVVMGDGDYMEQGVIEASTDKNEWTQIGTISGAQITTAYPEDVEARYLRVRMTKASSTWLKLAEVEVNLLSTSEDAPVLDVEGADAVIDHDLFTSYNTSGSGSLTVRNDTKPYASRLSILKNADGVMKTEVYADGAWHEAEGTGNELVTYDLSDIGQVEQVRISWEEGADLQLYEIALSDEQASEDAPDYSALNEAIAAAEALDGEDYTTNSWNVLTSALETAKTVAADENATQTEIDDAADALNNAKAALQVKASKAAIDALQNVVSKANALQENSLTKLIAAAQALLDDPANASVTAVVSAMLDLSEAMADLNTGESEDALRADVQATIDFIKEHILNNVEGIRPAKVQALKDAVKAAQDVVNDPDATADALKAANKAMTKAAQELWEIVSKAELNALIQAANGYLDGDYTMESLEALQTAITAAQTVVANDDAATAEVTEAITNLSDAIANLKTITLDTSALEHEIELVTEMIANIDNYVPSSVEGLQEKLDAAKTALSNATTQEEIDEATKSLREARLNARTKADTSALEELIAYVNSLDLSAYTKESAQAVIQKLARAENVVNDPEVTQAEVDNMVKDLQASVDNLVEVKNSTSAEDTTNTAAAAQTGLFAGVLAAAAGALHITRKRRREKSE</sequence>
<keyword evidence="5" id="KW-0472">Membrane</keyword>
<feature type="domain" description="F5/8 type C" evidence="7">
    <location>
        <begin position="837"/>
        <end position="977"/>
    </location>
</feature>
<dbReference type="Gene3D" id="1.20.58.460">
    <property type="entry name" value="Hyaluronidase post-catalytic domain-like"/>
    <property type="match status" value="1"/>
</dbReference>
<dbReference type="GO" id="GO:1901135">
    <property type="term" value="P:carbohydrate derivative metabolic process"/>
    <property type="evidence" value="ECO:0007669"/>
    <property type="project" value="UniProtKB-ARBA"/>
</dbReference>
<dbReference type="EMBL" id="DWWM01000011">
    <property type="protein sequence ID" value="HJC35928.1"/>
    <property type="molecule type" value="Genomic_DNA"/>
</dbReference>
<evidence type="ECO:0000256" key="5">
    <source>
        <dbReference type="SAM" id="Phobius"/>
    </source>
</evidence>
<dbReference type="Gene3D" id="2.60.120.260">
    <property type="entry name" value="Galactose-binding domain-like"/>
    <property type="match status" value="3"/>
</dbReference>
<comment type="caution">
    <text evidence="9">The sequence shown here is derived from an EMBL/GenBank/DDBJ whole genome shotgun (WGS) entry which is preliminary data.</text>
</comment>
<dbReference type="Pfam" id="PF21774">
    <property type="entry name" value="NagJ_C"/>
    <property type="match status" value="1"/>
</dbReference>
<evidence type="ECO:0000313" key="10">
    <source>
        <dbReference type="Proteomes" id="UP000823896"/>
    </source>
</evidence>
<reference evidence="9" key="2">
    <citation type="submission" date="2021-04" db="EMBL/GenBank/DDBJ databases">
        <authorList>
            <person name="Gilroy R."/>
        </authorList>
    </citation>
    <scope>NUCLEOTIDE SEQUENCE</scope>
    <source>
        <strain evidence="9">CHK187-11901</strain>
    </source>
</reference>
<feature type="domain" description="F5/8 type C" evidence="7">
    <location>
        <begin position="18"/>
        <end position="170"/>
    </location>
</feature>
<dbReference type="Gene3D" id="3.20.20.80">
    <property type="entry name" value="Glycosidases"/>
    <property type="match status" value="1"/>
</dbReference>
<dbReference type="Gene3D" id="3.30.379.10">
    <property type="entry name" value="Chitobiase/beta-hexosaminidase domain 2-like"/>
    <property type="match status" value="1"/>
</dbReference>
<keyword evidence="5" id="KW-1133">Transmembrane helix</keyword>
<dbReference type="InterPro" id="IPR008979">
    <property type="entry name" value="Galactose-bd-like_sf"/>
</dbReference>
<proteinExistence type="inferred from homology"/>
<accession>A0A9D2NSI1</accession>
<dbReference type="InterPro" id="IPR017853">
    <property type="entry name" value="GH"/>
</dbReference>
<dbReference type="InterPro" id="IPR011496">
    <property type="entry name" value="O-GlcNAcase_cat"/>
</dbReference>
<dbReference type="SUPFAM" id="SSF51445">
    <property type="entry name" value="(Trans)glycosidases"/>
    <property type="match status" value="1"/>
</dbReference>
<dbReference type="InterPro" id="IPR029018">
    <property type="entry name" value="Hex-like_dom2"/>
</dbReference>
<dbReference type="Gene3D" id="1.20.1270.90">
    <property type="entry name" value="AF1782-like"/>
    <property type="match status" value="4"/>
</dbReference>
<dbReference type="PROSITE" id="PS50022">
    <property type="entry name" value="FA58C_3"/>
    <property type="match status" value="3"/>
</dbReference>
<dbReference type="InterPro" id="IPR015882">
    <property type="entry name" value="HEX_bac_N"/>
</dbReference>
<dbReference type="Pfam" id="PF07555">
    <property type="entry name" value="NAGidase"/>
    <property type="match status" value="1"/>
</dbReference>
<dbReference type="SUPFAM" id="SSF49785">
    <property type="entry name" value="Galactose-binding domain-like"/>
    <property type="match status" value="3"/>
</dbReference>
<evidence type="ECO:0000256" key="3">
    <source>
        <dbReference type="PROSITE-ProRule" id="PRU01353"/>
    </source>
</evidence>
<evidence type="ECO:0000313" key="9">
    <source>
        <dbReference type="EMBL" id="HJC35928.1"/>
    </source>
</evidence>
<gene>
    <name evidence="9" type="ORF">H9702_02205</name>
</gene>
<dbReference type="GO" id="GO:0015929">
    <property type="term" value="F:hexosaminidase activity"/>
    <property type="evidence" value="ECO:0007669"/>
    <property type="project" value="UniProtKB-ARBA"/>
</dbReference>
<reference evidence="9" key="1">
    <citation type="journal article" date="2021" name="PeerJ">
        <title>Extensive microbial diversity within the chicken gut microbiome revealed by metagenomics and culture.</title>
        <authorList>
            <person name="Gilroy R."/>
            <person name="Ravi A."/>
            <person name="Getino M."/>
            <person name="Pursley I."/>
            <person name="Horton D.L."/>
            <person name="Alikhan N.F."/>
            <person name="Baker D."/>
            <person name="Gharbi K."/>
            <person name="Hall N."/>
            <person name="Watson M."/>
            <person name="Adriaenssens E.M."/>
            <person name="Foster-Nyarko E."/>
            <person name="Jarju S."/>
            <person name="Secka A."/>
            <person name="Antonio M."/>
            <person name="Oren A."/>
            <person name="Chaudhuri R.R."/>
            <person name="La Ragione R."/>
            <person name="Hildebrand F."/>
            <person name="Pallen M.J."/>
        </authorList>
    </citation>
    <scope>NUCLEOTIDE SEQUENCE</scope>
    <source>
        <strain evidence="9">CHK187-11901</strain>
    </source>
</reference>
<keyword evidence="2 3" id="KW-0326">Glycosidase</keyword>
<feature type="chain" id="PRO_5038537257" evidence="6">
    <location>
        <begin position="23"/>
        <end position="1778"/>
    </location>
</feature>
<feature type="coiled-coil region" evidence="4">
    <location>
        <begin position="1627"/>
        <end position="1663"/>
    </location>
</feature>
<dbReference type="SUPFAM" id="SSF140657">
    <property type="entry name" value="Hyaluronidase post-catalytic domain-like"/>
    <property type="match status" value="1"/>
</dbReference>
<evidence type="ECO:0000259" key="7">
    <source>
        <dbReference type="PROSITE" id="PS50022"/>
    </source>
</evidence>
<dbReference type="PANTHER" id="PTHR13170">
    <property type="entry name" value="O-GLCNACASE"/>
    <property type="match status" value="1"/>
</dbReference>
<organism evidence="9 10">
    <name type="scientific">Candidatus Merdibacter merdavium</name>
    <dbReference type="NCBI Taxonomy" id="2838692"/>
    <lineage>
        <taxon>Bacteria</taxon>
        <taxon>Bacillati</taxon>
        <taxon>Bacillota</taxon>
        <taxon>Erysipelotrichia</taxon>
        <taxon>Erysipelotrichales</taxon>
        <taxon>Erysipelotrichaceae</taxon>
        <taxon>Merdibacter</taxon>
    </lineage>
</organism>
<keyword evidence="4" id="KW-0175">Coiled coil</keyword>
<dbReference type="Proteomes" id="UP000823896">
    <property type="component" value="Unassembled WGS sequence"/>
</dbReference>
<dbReference type="Gene3D" id="1.20.1270.70">
    <property type="entry name" value="Designed single chain three-helix bundle"/>
    <property type="match status" value="1"/>
</dbReference>
<keyword evidence="6" id="KW-0732">Signal</keyword>
<evidence type="ECO:0000256" key="6">
    <source>
        <dbReference type="SAM" id="SignalP"/>
    </source>
</evidence>
<name>A0A9D2NSI1_9FIRM</name>
<feature type="active site" description="Proton donor" evidence="3">
    <location>
        <position position="520"/>
    </location>
</feature>
<dbReference type="Pfam" id="PF00754">
    <property type="entry name" value="F5_F8_type_C"/>
    <property type="match status" value="3"/>
</dbReference>
<dbReference type="PANTHER" id="PTHR13170:SF16">
    <property type="entry name" value="PROTEIN O-GLCNACASE"/>
    <property type="match status" value="1"/>
</dbReference>
<dbReference type="Pfam" id="PF07554">
    <property type="entry name" value="FIVAR"/>
    <property type="match status" value="5"/>
</dbReference>
<feature type="transmembrane region" description="Helical" evidence="5">
    <location>
        <begin position="1748"/>
        <end position="1768"/>
    </location>
</feature>
<dbReference type="SUPFAM" id="SSF55545">
    <property type="entry name" value="beta-N-acetylhexosaminidase-like domain"/>
    <property type="match status" value="1"/>
</dbReference>
<feature type="domain" description="F5/8 type C" evidence="7">
    <location>
        <begin position="1074"/>
        <end position="1212"/>
    </location>
</feature>
<feature type="signal peptide" evidence="6">
    <location>
        <begin position="1"/>
        <end position="22"/>
    </location>
</feature>
<protein>
    <submittedName>
        <fullName evidence="9">Beta-N-acetylglucosaminidase domain-containing protein</fullName>
    </submittedName>
</protein>
<dbReference type="InterPro" id="IPR051822">
    <property type="entry name" value="Glycosyl_Hydrolase_84"/>
</dbReference>
<dbReference type="InterPro" id="IPR000421">
    <property type="entry name" value="FA58C"/>
</dbReference>
<evidence type="ECO:0000256" key="2">
    <source>
        <dbReference type="ARBA" id="ARBA00023295"/>
    </source>
</evidence>
<dbReference type="PROSITE" id="PS52009">
    <property type="entry name" value="GH84"/>
    <property type="match status" value="1"/>
</dbReference>
<keyword evidence="5" id="KW-0812">Transmembrane</keyword>
<dbReference type="Pfam" id="PF02838">
    <property type="entry name" value="Glyco_hydro_20b"/>
    <property type="match status" value="1"/>
</dbReference>
<keyword evidence="1 3" id="KW-0378">Hydrolase</keyword>
<evidence type="ECO:0000259" key="8">
    <source>
        <dbReference type="PROSITE" id="PS52009"/>
    </source>
</evidence>
<evidence type="ECO:0000256" key="4">
    <source>
        <dbReference type="SAM" id="Coils"/>
    </source>
</evidence>
<evidence type="ECO:0000256" key="1">
    <source>
        <dbReference type="ARBA" id="ARBA00022801"/>
    </source>
</evidence>
<feature type="domain" description="GH84" evidence="8">
    <location>
        <begin position="406"/>
        <end position="666"/>
    </location>
</feature>